<reference evidence="2 3" key="1">
    <citation type="journal article" name="Sci. Rep.">
        <title>Telomere-to-telomere assembled and centromere annotated genomes of the two main subspecies of the button mushroom Agaricus bisporus reveal especially polymorphic chromosome ends.</title>
        <authorList>
            <person name="Sonnenberg A.S.M."/>
            <person name="Sedaghat-Telgerd N."/>
            <person name="Lavrijssen B."/>
            <person name="Ohm R.A."/>
            <person name="Hendrickx P.M."/>
            <person name="Scholtmeijer K."/>
            <person name="Baars J.J.P."/>
            <person name="van Peer A."/>
        </authorList>
    </citation>
    <scope>NUCLEOTIDE SEQUENCE [LARGE SCALE GENOMIC DNA]</scope>
    <source>
        <strain evidence="2 3">H119_p4</strain>
    </source>
</reference>
<accession>A0A8H7C3T1</accession>
<organism evidence="2 3">
    <name type="scientific">Agaricus bisporus var. burnettii</name>
    <dbReference type="NCBI Taxonomy" id="192524"/>
    <lineage>
        <taxon>Eukaryota</taxon>
        <taxon>Fungi</taxon>
        <taxon>Dikarya</taxon>
        <taxon>Basidiomycota</taxon>
        <taxon>Agaricomycotina</taxon>
        <taxon>Agaricomycetes</taxon>
        <taxon>Agaricomycetidae</taxon>
        <taxon>Agaricales</taxon>
        <taxon>Agaricineae</taxon>
        <taxon>Agaricaceae</taxon>
        <taxon>Agaricus</taxon>
    </lineage>
</organism>
<evidence type="ECO:0000256" key="1">
    <source>
        <dbReference type="SAM" id="MobiDB-lite"/>
    </source>
</evidence>
<gene>
    <name evidence="2" type="ORF">Agabi119p4_9964</name>
</gene>
<evidence type="ECO:0000313" key="2">
    <source>
        <dbReference type="EMBL" id="KAF7761972.1"/>
    </source>
</evidence>
<comment type="caution">
    <text evidence="2">The sequence shown here is derived from an EMBL/GenBank/DDBJ whole genome shotgun (WGS) entry which is preliminary data.</text>
</comment>
<feature type="region of interest" description="Disordered" evidence="1">
    <location>
        <begin position="1"/>
        <end position="25"/>
    </location>
</feature>
<sequence length="124" mass="13530">MCSLATSSFRSKFHYPSPSTPSSLQRPYHRCFLHPSSATTSVISFLRSPTNPTTKWSVPMVPRAITNESSTGGALASTEFTRDGHKWLLDLHSGQVDATSSVHQGDSDKVQEHNNILVACLKTA</sequence>
<name>A0A8H7C3T1_AGABI</name>
<dbReference type="EMBL" id="JABXXO010000013">
    <property type="protein sequence ID" value="KAF7761972.1"/>
    <property type="molecule type" value="Genomic_DNA"/>
</dbReference>
<dbReference type="AlphaFoldDB" id="A0A8H7C3T1"/>
<protein>
    <submittedName>
        <fullName evidence="2">Uncharacterized protein</fullName>
    </submittedName>
</protein>
<feature type="compositionally biased region" description="Polar residues" evidence="1">
    <location>
        <begin position="1"/>
        <end position="10"/>
    </location>
</feature>
<proteinExistence type="predicted"/>
<dbReference type="Proteomes" id="UP000629468">
    <property type="component" value="Unassembled WGS sequence"/>
</dbReference>
<evidence type="ECO:0000313" key="3">
    <source>
        <dbReference type="Proteomes" id="UP000629468"/>
    </source>
</evidence>